<dbReference type="GO" id="GO:0006508">
    <property type="term" value="P:proteolysis"/>
    <property type="evidence" value="ECO:0007669"/>
    <property type="project" value="UniProtKB-KW"/>
</dbReference>
<keyword evidence="3 9" id="KW-0378">Hydrolase</keyword>
<dbReference type="Gene3D" id="3.30.830.10">
    <property type="entry name" value="Metalloenzyme, LuxS/M16 peptidase-like"/>
    <property type="match status" value="4"/>
</dbReference>
<evidence type="ECO:0000259" key="7">
    <source>
        <dbReference type="Pfam" id="PF00675"/>
    </source>
</evidence>
<comment type="similarity">
    <text evidence="1">Belongs to the peptidase M16 family.</text>
</comment>
<keyword evidence="4" id="KW-0862">Zinc</keyword>
<dbReference type="Pfam" id="PF05193">
    <property type="entry name" value="Peptidase_M16_C"/>
    <property type="match status" value="2"/>
</dbReference>
<dbReference type="AlphaFoldDB" id="A0A7W5BDU2"/>
<dbReference type="SUPFAM" id="SSF63411">
    <property type="entry name" value="LuxS/MPP-like metallohydrolase"/>
    <property type="match status" value="4"/>
</dbReference>
<dbReference type="GO" id="GO:0008237">
    <property type="term" value="F:metallopeptidase activity"/>
    <property type="evidence" value="ECO:0007669"/>
    <property type="project" value="UniProtKB-KW"/>
</dbReference>
<keyword evidence="2 9" id="KW-0645">Protease</keyword>
<dbReference type="Proteomes" id="UP000541535">
    <property type="component" value="Unassembled WGS sequence"/>
</dbReference>
<dbReference type="EMBL" id="JACHXD010000015">
    <property type="protein sequence ID" value="MBB3121336.1"/>
    <property type="molecule type" value="Genomic_DNA"/>
</dbReference>
<evidence type="ECO:0000256" key="5">
    <source>
        <dbReference type="ARBA" id="ARBA00023049"/>
    </source>
</evidence>
<evidence type="ECO:0000313" key="10">
    <source>
        <dbReference type="Proteomes" id="UP000541535"/>
    </source>
</evidence>
<evidence type="ECO:0000256" key="6">
    <source>
        <dbReference type="SAM" id="SignalP"/>
    </source>
</evidence>
<dbReference type="InterPro" id="IPR011249">
    <property type="entry name" value="Metalloenz_LuxS/M16"/>
</dbReference>
<dbReference type="InterPro" id="IPR007863">
    <property type="entry name" value="Peptidase_M16_C"/>
</dbReference>
<dbReference type="EC" id="3.4.24.-" evidence="9"/>
<keyword evidence="6" id="KW-0732">Signal</keyword>
<name>A0A7W5BDU2_9BURK</name>
<evidence type="ECO:0000256" key="3">
    <source>
        <dbReference type="ARBA" id="ARBA00022801"/>
    </source>
</evidence>
<dbReference type="RefSeq" id="WP_183443056.1">
    <property type="nucleotide sequence ID" value="NZ_JACHXD010000015.1"/>
</dbReference>
<accession>A0A7W5BDU2</accession>
<reference evidence="9 10" key="1">
    <citation type="submission" date="2020-08" db="EMBL/GenBank/DDBJ databases">
        <title>Genomic Encyclopedia of Type Strains, Phase III (KMG-III): the genomes of soil and plant-associated and newly described type strains.</title>
        <authorList>
            <person name="Whitman W."/>
        </authorList>
    </citation>
    <scope>NUCLEOTIDE SEQUENCE [LARGE SCALE GENOMIC DNA]</scope>
    <source>
        <strain evidence="9 10">CECT 8897</strain>
    </source>
</reference>
<keyword evidence="5" id="KW-0482">Metalloprotease</keyword>
<evidence type="ECO:0000313" key="9">
    <source>
        <dbReference type="EMBL" id="MBB3121336.1"/>
    </source>
</evidence>
<evidence type="ECO:0000256" key="4">
    <source>
        <dbReference type="ARBA" id="ARBA00022833"/>
    </source>
</evidence>
<dbReference type="PANTHER" id="PTHR43690:SF34">
    <property type="entry name" value="ZINC PROTEASE PQQL-LIKE"/>
    <property type="match status" value="1"/>
</dbReference>
<evidence type="ECO:0000256" key="2">
    <source>
        <dbReference type="ARBA" id="ARBA00022670"/>
    </source>
</evidence>
<keyword evidence="10" id="KW-1185">Reference proteome</keyword>
<gene>
    <name evidence="9" type="ORF">FHS03_004414</name>
</gene>
<dbReference type="GO" id="GO:0046872">
    <property type="term" value="F:metal ion binding"/>
    <property type="evidence" value="ECO:0007669"/>
    <property type="project" value="InterPro"/>
</dbReference>
<proteinExistence type="inferred from homology"/>
<feature type="signal peptide" evidence="6">
    <location>
        <begin position="1"/>
        <end position="22"/>
    </location>
</feature>
<organism evidence="9 10">
    <name type="scientific">Pseudoduganella violacea</name>
    <dbReference type="NCBI Taxonomy" id="1715466"/>
    <lineage>
        <taxon>Bacteria</taxon>
        <taxon>Pseudomonadati</taxon>
        <taxon>Pseudomonadota</taxon>
        <taxon>Betaproteobacteria</taxon>
        <taxon>Burkholderiales</taxon>
        <taxon>Oxalobacteraceae</taxon>
        <taxon>Telluria group</taxon>
        <taxon>Pseudoduganella</taxon>
    </lineage>
</organism>
<protein>
    <submittedName>
        <fullName evidence="9">Zinc protease</fullName>
        <ecNumber evidence="9">3.4.24.-</ecNumber>
    </submittedName>
</protein>
<sequence>MKTSLRLISAAVLFSCSLLAQADIKLGDKLPVSPAVKVGKLPNGLTYYIQKNARPEKRLELRLVVKAGSILEDEDQRGLAHFTEHMAFNGSTNFKKNELISYLQSIGVRFGADLNAYTSFDETVYMLPIPTDKKENVETGFQVLEDWAHGVAFKDEAIESERGVVLEEERQGKGAMDRINKVLYPKLLNGSRYANRLPIGKAEVLRTFKPEAIRRFYRDWYRPDLMAVIAVGDIEPAEAEKLIQAHFGRLKNPAKPRARQYAKVPTYSKPEGVVITDPEAGGNAVMIRYPIFAKGEGQTYGDYRAKLVEGLYTGMLNQRIAELTQQANPPFLFGGAATDQVVSGYHAFSTRAVLGKDGAVPAITALLQEEQRARQFGFSAEELERGKKRILRGIERQYLEREKSESGAFVSEYTRNFLTQETMSGIEHEYSITNELVPKISLEEVNAAYRKAVPAQKNKLVVYTGVSKAQTALPTSAELLAAAAAAEKQTLTAHEEKQLASQLMDAAPQGGSIVSESVNAKLGTTELVLGNGVKVVLKPSDFKNDQVQLGGSRFGGQSLYGVADVQNARYASSIVGQMGVKNLSPLDLSKVLAGKTARVSLNIGELSEFVSGGSGSADIETMLQLVYLGMTQPRRDEALFQAFIGRQKEIAGNSQAVPEVSFMNAFVKTMFNDNPLAPGLPKPEDFDKVQLDRVLEIYRERFSSARGFTFNLVGSFDVEKVKPLLASYLGTLPAGEIVSEFKDRGVRPVRGVVKREVLKGKEQKSLVMLTFTGDAEYSAEAQLRLQALMEVLNIKVNEVLREQKGLIYSGGFHGALHKQPYGAYSVTLNLPCGPENVDKVVAAALEEIRKVQENGPEAADLAKVKEGWSKGDLRAMRENGHWLSHLQAVQQDGRDPDAILTRVARGNAITAQEVQATAKRYLDLENYVQMVLKPEPKAGE</sequence>
<dbReference type="InterPro" id="IPR011765">
    <property type="entry name" value="Pept_M16_N"/>
</dbReference>
<feature type="domain" description="Peptidase M16 C-terminal" evidence="8">
    <location>
        <begin position="689"/>
        <end position="866"/>
    </location>
</feature>
<feature type="chain" id="PRO_5031529005" evidence="6">
    <location>
        <begin position="23"/>
        <end position="940"/>
    </location>
</feature>
<comment type="caution">
    <text evidence="9">The sequence shown here is derived from an EMBL/GenBank/DDBJ whole genome shotgun (WGS) entry which is preliminary data.</text>
</comment>
<dbReference type="Pfam" id="PF00675">
    <property type="entry name" value="Peptidase_M16"/>
    <property type="match status" value="1"/>
</dbReference>
<evidence type="ECO:0000256" key="1">
    <source>
        <dbReference type="ARBA" id="ARBA00007261"/>
    </source>
</evidence>
<feature type="domain" description="Peptidase M16 C-terminal" evidence="8">
    <location>
        <begin position="208"/>
        <end position="389"/>
    </location>
</feature>
<dbReference type="PANTHER" id="PTHR43690">
    <property type="entry name" value="NARDILYSIN"/>
    <property type="match status" value="1"/>
</dbReference>
<evidence type="ECO:0000259" key="8">
    <source>
        <dbReference type="Pfam" id="PF05193"/>
    </source>
</evidence>
<feature type="domain" description="Peptidase M16 N-terminal" evidence="7">
    <location>
        <begin position="51"/>
        <end position="170"/>
    </location>
</feature>
<dbReference type="InterPro" id="IPR050626">
    <property type="entry name" value="Peptidase_M16"/>
</dbReference>